<keyword evidence="8" id="KW-1185">Reference proteome</keyword>
<sequence length="502" mass="56578">MLRHAPQAHNTMASISRKAFRRLLCPSFRELSYFNSRALAAATSRSFHSSPSTATDGVFHELTVQRVRTPWIEALRKQQKEGGTPGQASGKQEVPSKRDLTPKRMADSYHSVVLPLAQDPWLLDTYLNASGHIRLGTIFMDLDALSGVIAYKHTGEAVTTVTASCDRIVINHPLTEICDLELSGKVTYATGRSSLEISMQVAKAPKQGENVKNEDILLSCTFTMVSLDPGTKKPVPVNPLLVETAEEKRLYTLGERNSKVRKQRNQTSLIKHTPNDLESDLIHAFWQKQLQFHDRTSNRLHPSLIKTVTDINLAYDEVRKPDNLHYMDTTQLRSATIMQPQNRNRHHFMIFGGFLLKQTFELAFTAAAAFAHARPTFVSLDPSTFQNPVPVGSILYLTATVVYTDPPLLGAPGDEFNAESKYTRIQVRVDSKVRDVEHGRSKPTGQFNYTFTVEKNIRVMPRTYQEFMMYLDARRRAQQVKESIQEDNIGLHPEAAEQSVTE</sequence>
<evidence type="ECO:0000313" key="7">
    <source>
        <dbReference type="EMBL" id="KAF2707037.1"/>
    </source>
</evidence>
<feature type="domain" description="HotDog ACOT-type" evidence="6">
    <location>
        <begin position="112"/>
        <end position="230"/>
    </location>
</feature>
<evidence type="ECO:0000256" key="3">
    <source>
        <dbReference type="ARBA" id="ARBA00022801"/>
    </source>
</evidence>
<keyword evidence="4" id="KW-0809">Transit peptide</keyword>
<evidence type="ECO:0000256" key="1">
    <source>
        <dbReference type="ARBA" id="ARBA00010458"/>
    </source>
</evidence>
<keyword evidence="7" id="KW-0413">Isomerase</keyword>
<keyword evidence="2" id="KW-0677">Repeat</keyword>
<dbReference type="InterPro" id="IPR029069">
    <property type="entry name" value="HotDog_dom_sf"/>
</dbReference>
<dbReference type="PANTHER" id="PTHR12655">
    <property type="entry name" value="ACYL-COA THIOESTERASE"/>
    <property type="match status" value="1"/>
</dbReference>
<dbReference type="AlphaFoldDB" id="A0A6G1K3T7"/>
<evidence type="ECO:0000313" key="8">
    <source>
        <dbReference type="Proteomes" id="UP000799428"/>
    </source>
</evidence>
<feature type="domain" description="HotDog ACOT-type" evidence="6">
    <location>
        <begin position="328"/>
        <end position="457"/>
    </location>
</feature>
<organism evidence="7 8">
    <name type="scientific">Pleomassaria siparia CBS 279.74</name>
    <dbReference type="NCBI Taxonomy" id="1314801"/>
    <lineage>
        <taxon>Eukaryota</taxon>
        <taxon>Fungi</taxon>
        <taxon>Dikarya</taxon>
        <taxon>Ascomycota</taxon>
        <taxon>Pezizomycotina</taxon>
        <taxon>Dothideomycetes</taxon>
        <taxon>Pleosporomycetidae</taxon>
        <taxon>Pleosporales</taxon>
        <taxon>Pleomassariaceae</taxon>
        <taxon>Pleomassaria</taxon>
    </lineage>
</organism>
<dbReference type="GO" id="GO:0005739">
    <property type="term" value="C:mitochondrion"/>
    <property type="evidence" value="ECO:0007669"/>
    <property type="project" value="TreeGrafter"/>
</dbReference>
<gene>
    <name evidence="7" type="ORF">K504DRAFT_48998</name>
</gene>
<evidence type="ECO:0000256" key="4">
    <source>
        <dbReference type="ARBA" id="ARBA00022946"/>
    </source>
</evidence>
<feature type="region of interest" description="Disordered" evidence="5">
    <location>
        <begin position="77"/>
        <end position="99"/>
    </location>
</feature>
<dbReference type="FunFam" id="3.10.129.10:FF:000032">
    <property type="entry name" value="Acyl-CoA thioester hydrolase"/>
    <property type="match status" value="1"/>
</dbReference>
<dbReference type="FunFam" id="3.10.129.10:FF:000038">
    <property type="entry name" value="Acyl-CoA thioester hydrolase"/>
    <property type="match status" value="1"/>
</dbReference>
<comment type="similarity">
    <text evidence="1">Belongs to the acyl coenzyme A hydrolase family.</text>
</comment>
<keyword evidence="3" id="KW-0378">Hydrolase</keyword>
<dbReference type="Proteomes" id="UP000799428">
    <property type="component" value="Unassembled WGS sequence"/>
</dbReference>
<dbReference type="PANTHER" id="PTHR12655:SF0">
    <property type="entry name" value="ACYL-COENZYME A THIOESTERASE 9, MITOCHONDRIAL"/>
    <property type="match status" value="1"/>
</dbReference>
<reference evidence="7" key="1">
    <citation type="journal article" date="2020" name="Stud. Mycol.">
        <title>101 Dothideomycetes genomes: a test case for predicting lifestyles and emergence of pathogens.</title>
        <authorList>
            <person name="Haridas S."/>
            <person name="Albert R."/>
            <person name="Binder M."/>
            <person name="Bloem J."/>
            <person name="Labutti K."/>
            <person name="Salamov A."/>
            <person name="Andreopoulos B."/>
            <person name="Baker S."/>
            <person name="Barry K."/>
            <person name="Bills G."/>
            <person name="Bluhm B."/>
            <person name="Cannon C."/>
            <person name="Castanera R."/>
            <person name="Culley D."/>
            <person name="Daum C."/>
            <person name="Ezra D."/>
            <person name="Gonzalez J."/>
            <person name="Henrissat B."/>
            <person name="Kuo A."/>
            <person name="Liang C."/>
            <person name="Lipzen A."/>
            <person name="Lutzoni F."/>
            <person name="Magnuson J."/>
            <person name="Mondo S."/>
            <person name="Nolan M."/>
            <person name="Ohm R."/>
            <person name="Pangilinan J."/>
            <person name="Park H.-J."/>
            <person name="Ramirez L."/>
            <person name="Alfaro M."/>
            <person name="Sun H."/>
            <person name="Tritt A."/>
            <person name="Yoshinaga Y."/>
            <person name="Zwiers L.-H."/>
            <person name="Turgeon B."/>
            <person name="Goodwin S."/>
            <person name="Spatafora J."/>
            <person name="Crous P."/>
            <person name="Grigoriev I."/>
        </authorList>
    </citation>
    <scope>NUCLEOTIDE SEQUENCE</scope>
    <source>
        <strain evidence="7">CBS 279.74</strain>
    </source>
</reference>
<dbReference type="Gene3D" id="3.10.129.10">
    <property type="entry name" value="Hotdog Thioesterase"/>
    <property type="match status" value="2"/>
</dbReference>
<dbReference type="PROSITE" id="PS51770">
    <property type="entry name" value="HOTDOG_ACOT"/>
    <property type="match status" value="2"/>
</dbReference>
<dbReference type="InterPro" id="IPR033120">
    <property type="entry name" value="HOTDOG_ACOT"/>
</dbReference>
<dbReference type="CDD" id="cd03442">
    <property type="entry name" value="BFIT_BACH"/>
    <property type="match status" value="2"/>
</dbReference>
<dbReference type="OrthoDB" id="331699at2759"/>
<dbReference type="EMBL" id="MU005774">
    <property type="protein sequence ID" value="KAF2707037.1"/>
    <property type="molecule type" value="Genomic_DNA"/>
</dbReference>
<dbReference type="GO" id="GO:0016853">
    <property type="term" value="F:isomerase activity"/>
    <property type="evidence" value="ECO:0007669"/>
    <property type="project" value="UniProtKB-KW"/>
</dbReference>
<evidence type="ECO:0000256" key="5">
    <source>
        <dbReference type="SAM" id="MobiDB-lite"/>
    </source>
</evidence>
<name>A0A6G1K3T7_9PLEO</name>
<proteinExistence type="inferred from homology"/>
<accession>A0A6G1K3T7</accession>
<evidence type="ECO:0000256" key="2">
    <source>
        <dbReference type="ARBA" id="ARBA00022737"/>
    </source>
</evidence>
<evidence type="ECO:0000259" key="6">
    <source>
        <dbReference type="PROSITE" id="PS51770"/>
    </source>
</evidence>
<dbReference type="GO" id="GO:0006637">
    <property type="term" value="P:acyl-CoA metabolic process"/>
    <property type="evidence" value="ECO:0007669"/>
    <property type="project" value="TreeGrafter"/>
</dbReference>
<dbReference type="SUPFAM" id="SSF54637">
    <property type="entry name" value="Thioesterase/thiol ester dehydrase-isomerase"/>
    <property type="match status" value="2"/>
</dbReference>
<protein>
    <submittedName>
        <fullName evidence="7">Thioesterase/thiol ester dehydrase-isomerase</fullName>
    </submittedName>
</protein>
<feature type="region of interest" description="Disordered" evidence="5">
    <location>
        <begin position="483"/>
        <end position="502"/>
    </location>
</feature>
<dbReference type="GO" id="GO:0047617">
    <property type="term" value="F:fatty acyl-CoA hydrolase activity"/>
    <property type="evidence" value="ECO:0007669"/>
    <property type="project" value="TreeGrafter"/>
</dbReference>